<dbReference type="EMBL" id="CAJNOK010001483">
    <property type="protein sequence ID" value="CAF0814300.1"/>
    <property type="molecule type" value="Genomic_DNA"/>
</dbReference>
<protein>
    <submittedName>
        <fullName evidence="1">Uncharacterized protein</fullName>
    </submittedName>
</protein>
<evidence type="ECO:0000313" key="2">
    <source>
        <dbReference type="EMBL" id="CAF0814300.1"/>
    </source>
</evidence>
<accession>A0A813R3R1</accession>
<proteinExistence type="predicted"/>
<dbReference type="Proteomes" id="UP000682733">
    <property type="component" value="Unassembled WGS sequence"/>
</dbReference>
<comment type="caution">
    <text evidence="1">The sequence shown here is derived from an EMBL/GenBank/DDBJ whole genome shotgun (WGS) entry which is preliminary data.</text>
</comment>
<dbReference type="Proteomes" id="UP000677228">
    <property type="component" value="Unassembled WGS sequence"/>
</dbReference>
<name>A0A813R3R1_9BILA</name>
<reference evidence="1" key="1">
    <citation type="submission" date="2021-02" db="EMBL/GenBank/DDBJ databases">
        <authorList>
            <person name="Nowell W R."/>
        </authorList>
    </citation>
    <scope>NUCLEOTIDE SEQUENCE</scope>
</reference>
<organism evidence="1 5">
    <name type="scientific">Didymodactylos carnosus</name>
    <dbReference type="NCBI Taxonomy" id="1234261"/>
    <lineage>
        <taxon>Eukaryota</taxon>
        <taxon>Metazoa</taxon>
        <taxon>Spiralia</taxon>
        <taxon>Gnathifera</taxon>
        <taxon>Rotifera</taxon>
        <taxon>Eurotatoria</taxon>
        <taxon>Bdelloidea</taxon>
        <taxon>Philodinida</taxon>
        <taxon>Philodinidae</taxon>
        <taxon>Didymodactylos</taxon>
    </lineage>
</organism>
<evidence type="ECO:0000313" key="1">
    <source>
        <dbReference type="EMBL" id="CAF0776087.1"/>
    </source>
</evidence>
<keyword evidence="5" id="KW-1185">Reference proteome</keyword>
<dbReference type="Proteomes" id="UP000681722">
    <property type="component" value="Unassembled WGS sequence"/>
</dbReference>
<evidence type="ECO:0000313" key="3">
    <source>
        <dbReference type="EMBL" id="CAF3558639.1"/>
    </source>
</evidence>
<evidence type="ECO:0000313" key="5">
    <source>
        <dbReference type="Proteomes" id="UP000663829"/>
    </source>
</evidence>
<dbReference type="AlphaFoldDB" id="A0A813R3R1"/>
<dbReference type="Proteomes" id="UP000663829">
    <property type="component" value="Unassembled WGS sequence"/>
</dbReference>
<evidence type="ECO:0000313" key="4">
    <source>
        <dbReference type="EMBL" id="CAF3598242.1"/>
    </source>
</evidence>
<gene>
    <name evidence="1" type="ORF">GPM918_LOCUS2199</name>
    <name evidence="2" type="ORF">OVA965_LOCUS5310</name>
    <name evidence="3" type="ORF">SRO942_LOCUS2199</name>
    <name evidence="4" type="ORF">TMI583_LOCUS5308</name>
</gene>
<sequence>MSRSSAVNDFIDNALDDSSEEMKHEDEKDLNNGLFDESFWDVDISVLNSSFYSVLSTAIIIPVEEYVLGADVVVVIYEGSSILFLTDLHFFTIKGDDEGDANILFKSLALIVSGEELYIRDHGTSILARFFSIAEPSVS</sequence>
<dbReference type="EMBL" id="CAJOBC010000235">
    <property type="protein sequence ID" value="CAF3558639.1"/>
    <property type="molecule type" value="Genomic_DNA"/>
</dbReference>
<dbReference type="EMBL" id="CAJNOQ010000235">
    <property type="protein sequence ID" value="CAF0776087.1"/>
    <property type="molecule type" value="Genomic_DNA"/>
</dbReference>
<dbReference type="EMBL" id="CAJOBA010001483">
    <property type="protein sequence ID" value="CAF3598242.1"/>
    <property type="molecule type" value="Genomic_DNA"/>
</dbReference>